<dbReference type="AlphaFoldDB" id="A0AAW9CXU5"/>
<dbReference type="EMBL" id="QXCT01000002">
    <property type="protein sequence ID" value="MDW9255322.1"/>
    <property type="molecule type" value="Genomic_DNA"/>
</dbReference>
<sequence length="62" mass="6659">MHAAVRHAAAVFRRFDSFGRDRMKRYAWAASMTAVLLLAACTRTDDAVSGKTNDAPASGASE</sequence>
<evidence type="ECO:0000313" key="1">
    <source>
        <dbReference type="EMBL" id="MDW9255322.1"/>
    </source>
</evidence>
<organism evidence="1 2">
    <name type="scientific">Burkholderia thailandensis</name>
    <dbReference type="NCBI Taxonomy" id="57975"/>
    <lineage>
        <taxon>Bacteria</taxon>
        <taxon>Pseudomonadati</taxon>
        <taxon>Pseudomonadota</taxon>
        <taxon>Betaproteobacteria</taxon>
        <taxon>Burkholderiales</taxon>
        <taxon>Burkholderiaceae</taxon>
        <taxon>Burkholderia</taxon>
        <taxon>pseudomallei group</taxon>
    </lineage>
</organism>
<protein>
    <recommendedName>
        <fullName evidence="3">Lipoprotein</fullName>
    </recommendedName>
</protein>
<gene>
    <name evidence="1" type="ORF">C7S16_3279</name>
</gene>
<reference evidence="1" key="1">
    <citation type="submission" date="2018-08" db="EMBL/GenBank/DDBJ databases">
        <title>Identification of Burkholderia cepacia strains that express a Burkholderia pseudomallei-like capsular polysaccharide.</title>
        <authorList>
            <person name="Burtnick M.N."/>
            <person name="Vongsouvath M."/>
            <person name="Newton P."/>
            <person name="Wuthiekanun V."/>
            <person name="Limmathurotsakul D."/>
            <person name="Brett P.J."/>
            <person name="Chantratita N."/>
            <person name="Dance D.A."/>
        </authorList>
    </citation>
    <scope>NUCLEOTIDE SEQUENCE</scope>
    <source>
        <strain evidence="1">SBXCC001</strain>
    </source>
</reference>
<evidence type="ECO:0000313" key="2">
    <source>
        <dbReference type="Proteomes" id="UP001272137"/>
    </source>
</evidence>
<evidence type="ECO:0008006" key="3">
    <source>
        <dbReference type="Google" id="ProtNLM"/>
    </source>
</evidence>
<accession>A0AAW9CXU5</accession>
<name>A0AAW9CXU5_BURTH</name>
<dbReference type="Proteomes" id="UP001272137">
    <property type="component" value="Unassembled WGS sequence"/>
</dbReference>
<proteinExistence type="predicted"/>
<comment type="caution">
    <text evidence="1">The sequence shown here is derived from an EMBL/GenBank/DDBJ whole genome shotgun (WGS) entry which is preliminary data.</text>
</comment>